<evidence type="ECO:0000313" key="2">
    <source>
        <dbReference type="EMBL" id="SSA34546.1"/>
    </source>
</evidence>
<evidence type="ECO:0000313" key="3">
    <source>
        <dbReference type="Proteomes" id="UP000250028"/>
    </source>
</evidence>
<dbReference type="EMBL" id="UESZ01000001">
    <property type="protein sequence ID" value="SSA34546.1"/>
    <property type="molecule type" value="Genomic_DNA"/>
</dbReference>
<proteinExistence type="predicted"/>
<sequence>MSTVGSRRVAKQRQHAPRHDFRPGDVVAVSGVWPNWHQVREMLLAGCDIGPNIYLDADRLTHAVPGEAPGPDDPPLLVVTGAVQGRPLRCKVLR</sequence>
<dbReference type="AlphaFoldDB" id="A0A2Y8ZSU6"/>
<name>A0A2Y8ZSU6_9MICO</name>
<dbReference type="RefSeq" id="WP_146202545.1">
    <property type="nucleotide sequence ID" value="NZ_QGDN01000001.1"/>
</dbReference>
<feature type="region of interest" description="Disordered" evidence="1">
    <location>
        <begin position="1"/>
        <end position="22"/>
    </location>
</feature>
<dbReference type="Proteomes" id="UP000250028">
    <property type="component" value="Unassembled WGS sequence"/>
</dbReference>
<evidence type="ECO:0000256" key="1">
    <source>
        <dbReference type="SAM" id="MobiDB-lite"/>
    </source>
</evidence>
<protein>
    <submittedName>
        <fullName evidence="2">Uncharacterized protein</fullName>
    </submittedName>
</protein>
<reference evidence="3" key="1">
    <citation type="submission" date="2016-10" db="EMBL/GenBank/DDBJ databases">
        <authorList>
            <person name="Varghese N."/>
            <person name="Submissions S."/>
        </authorList>
    </citation>
    <scope>NUCLEOTIDE SEQUENCE [LARGE SCALE GENOMIC DNA]</scope>
    <source>
        <strain evidence="3">DSM 22951</strain>
    </source>
</reference>
<organism evidence="2 3">
    <name type="scientific">Branchiibius hedensis</name>
    <dbReference type="NCBI Taxonomy" id="672460"/>
    <lineage>
        <taxon>Bacteria</taxon>
        <taxon>Bacillati</taxon>
        <taxon>Actinomycetota</taxon>
        <taxon>Actinomycetes</taxon>
        <taxon>Micrococcales</taxon>
        <taxon>Dermacoccaceae</taxon>
        <taxon>Branchiibius</taxon>
    </lineage>
</organism>
<accession>A0A2Y8ZSU6</accession>
<gene>
    <name evidence="2" type="ORF">SAMN04489750_1869</name>
</gene>
<keyword evidence="3" id="KW-1185">Reference proteome</keyword>